<evidence type="ECO:0000313" key="8">
    <source>
        <dbReference type="EMBL" id="GMI68097.1"/>
    </source>
</evidence>
<dbReference type="Gene3D" id="2.40.330.10">
    <property type="entry name" value="DNA-binding pseudobarrel domain"/>
    <property type="match status" value="1"/>
</dbReference>
<comment type="subcellular location">
    <subcellularLocation>
        <location evidence="1">Nucleus</location>
    </subcellularLocation>
</comment>
<dbReference type="CDD" id="cd10017">
    <property type="entry name" value="B3_DNA"/>
    <property type="match status" value="1"/>
</dbReference>
<dbReference type="OrthoDB" id="623918at2759"/>
<keyword evidence="3" id="KW-0238">DNA-binding</keyword>
<dbReference type="PROSITE" id="PS50863">
    <property type="entry name" value="B3"/>
    <property type="match status" value="1"/>
</dbReference>
<dbReference type="InterPro" id="IPR003340">
    <property type="entry name" value="B3_DNA-bd"/>
</dbReference>
<gene>
    <name evidence="8" type="ORF">HRI_000479000</name>
</gene>
<dbReference type="Proteomes" id="UP001165190">
    <property type="component" value="Unassembled WGS sequence"/>
</dbReference>
<protein>
    <submittedName>
        <fullName evidence="8">Related to vernalization1 1</fullName>
    </submittedName>
</protein>
<name>A0A9W7GZW3_HIBTR</name>
<dbReference type="Pfam" id="PF02362">
    <property type="entry name" value="B3"/>
    <property type="match status" value="1"/>
</dbReference>
<dbReference type="GO" id="GO:0003677">
    <property type="term" value="F:DNA binding"/>
    <property type="evidence" value="ECO:0007669"/>
    <property type="project" value="UniProtKB-KW"/>
</dbReference>
<evidence type="ECO:0000256" key="6">
    <source>
        <dbReference type="SAM" id="MobiDB-lite"/>
    </source>
</evidence>
<keyword evidence="5" id="KW-0539">Nucleus</keyword>
<organism evidence="8 9">
    <name type="scientific">Hibiscus trionum</name>
    <name type="common">Flower of an hour</name>
    <dbReference type="NCBI Taxonomy" id="183268"/>
    <lineage>
        <taxon>Eukaryota</taxon>
        <taxon>Viridiplantae</taxon>
        <taxon>Streptophyta</taxon>
        <taxon>Embryophyta</taxon>
        <taxon>Tracheophyta</taxon>
        <taxon>Spermatophyta</taxon>
        <taxon>Magnoliopsida</taxon>
        <taxon>eudicotyledons</taxon>
        <taxon>Gunneridae</taxon>
        <taxon>Pentapetalae</taxon>
        <taxon>rosids</taxon>
        <taxon>malvids</taxon>
        <taxon>Malvales</taxon>
        <taxon>Malvaceae</taxon>
        <taxon>Malvoideae</taxon>
        <taxon>Hibiscus</taxon>
    </lineage>
</organism>
<dbReference type="SMART" id="SM01019">
    <property type="entry name" value="B3"/>
    <property type="match status" value="1"/>
</dbReference>
<keyword evidence="2" id="KW-0805">Transcription regulation</keyword>
<evidence type="ECO:0000256" key="1">
    <source>
        <dbReference type="ARBA" id="ARBA00004123"/>
    </source>
</evidence>
<reference evidence="8" key="1">
    <citation type="submission" date="2023-05" db="EMBL/GenBank/DDBJ databases">
        <title>Genome and transcriptome analyses reveal genes involved in the formation of fine ridges on petal epidermal cells in Hibiscus trionum.</title>
        <authorList>
            <person name="Koshimizu S."/>
            <person name="Masuda S."/>
            <person name="Ishii T."/>
            <person name="Shirasu K."/>
            <person name="Hoshino A."/>
            <person name="Arita M."/>
        </authorList>
    </citation>
    <scope>NUCLEOTIDE SEQUENCE</scope>
    <source>
        <strain evidence="8">Hamamatsu line</strain>
    </source>
</reference>
<feature type="region of interest" description="Disordered" evidence="6">
    <location>
        <begin position="1"/>
        <end position="20"/>
    </location>
</feature>
<feature type="compositionally biased region" description="Polar residues" evidence="6">
    <location>
        <begin position="11"/>
        <end position="20"/>
    </location>
</feature>
<keyword evidence="4" id="KW-0804">Transcription</keyword>
<dbReference type="EMBL" id="BSYR01000006">
    <property type="protein sequence ID" value="GMI68097.1"/>
    <property type="molecule type" value="Genomic_DNA"/>
</dbReference>
<keyword evidence="9" id="KW-1185">Reference proteome</keyword>
<dbReference type="InterPro" id="IPR044837">
    <property type="entry name" value="REM16-like"/>
</dbReference>
<evidence type="ECO:0000259" key="7">
    <source>
        <dbReference type="PROSITE" id="PS50863"/>
    </source>
</evidence>
<dbReference type="PANTHER" id="PTHR31391:SF151">
    <property type="entry name" value="B3 DOMAIN-CONTAINING PROTEIN REM19-LIKE"/>
    <property type="match status" value="1"/>
</dbReference>
<dbReference type="SUPFAM" id="SSF101936">
    <property type="entry name" value="DNA-binding pseudobarrel domain"/>
    <property type="match status" value="1"/>
</dbReference>
<proteinExistence type="predicted"/>
<evidence type="ECO:0000313" key="9">
    <source>
        <dbReference type="Proteomes" id="UP001165190"/>
    </source>
</evidence>
<dbReference type="GO" id="GO:0005634">
    <property type="term" value="C:nucleus"/>
    <property type="evidence" value="ECO:0007669"/>
    <property type="project" value="UniProtKB-SubCell"/>
</dbReference>
<accession>A0A9W7GZW3</accession>
<feature type="domain" description="TF-B3" evidence="7">
    <location>
        <begin position="32"/>
        <end position="132"/>
    </location>
</feature>
<evidence type="ECO:0000256" key="2">
    <source>
        <dbReference type="ARBA" id="ARBA00023015"/>
    </source>
</evidence>
<evidence type="ECO:0000256" key="5">
    <source>
        <dbReference type="ARBA" id="ARBA00023242"/>
    </source>
</evidence>
<dbReference type="InterPro" id="IPR015300">
    <property type="entry name" value="DNA-bd_pseudobarrel_sf"/>
</dbReference>
<evidence type="ECO:0000256" key="3">
    <source>
        <dbReference type="ARBA" id="ARBA00023125"/>
    </source>
</evidence>
<evidence type="ECO:0000256" key="4">
    <source>
        <dbReference type="ARBA" id="ARBA00023163"/>
    </source>
</evidence>
<comment type="caution">
    <text evidence="8">The sequence shown here is derived from an EMBL/GenBank/DDBJ whole genome shotgun (WGS) entry which is preliminary data.</text>
</comment>
<sequence>MPRPVKRKPRSTQPLTPTALQRASALKTENPSFVIVLQPSYVNSCRLTLPVDFARKYLTKMVNQVILLLSNGKSWPVIYYQHRIEGPKPNVKFGDGWSKFVVDNNLDVGDACVFQLTEAAVSSMNVTIYKKQAVEDANPGSSSGK</sequence>
<dbReference type="AlphaFoldDB" id="A0A9W7GZW3"/>
<dbReference type="PANTHER" id="PTHR31391">
    <property type="entry name" value="B3 DOMAIN-CONTAINING PROTEIN OS11G0197600-RELATED"/>
    <property type="match status" value="1"/>
</dbReference>
<feature type="compositionally biased region" description="Basic residues" evidence="6">
    <location>
        <begin position="1"/>
        <end position="10"/>
    </location>
</feature>